<dbReference type="InterPro" id="IPR029061">
    <property type="entry name" value="THDP-binding"/>
</dbReference>
<dbReference type="AlphaFoldDB" id="A0A7R8ZVI3"/>
<feature type="non-terminal residue" evidence="3">
    <location>
        <position position="193"/>
    </location>
</feature>
<evidence type="ECO:0000259" key="2">
    <source>
        <dbReference type="Pfam" id="PF01855"/>
    </source>
</evidence>
<feature type="domain" description="Pyruvate flavodoxin/ferredoxin oxidoreductase pyrimidine binding" evidence="2">
    <location>
        <begin position="16"/>
        <end position="191"/>
    </location>
</feature>
<dbReference type="CDD" id="cd07034">
    <property type="entry name" value="TPP_PYR_PFOR_IOR-alpha_like"/>
    <property type="match status" value="1"/>
</dbReference>
<dbReference type="GO" id="GO:0016491">
    <property type="term" value="F:oxidoreductase activity"/>
    <property type="evidence" value="ECO:0007669"/>
    <property type="project" value="UniProtKB-KW"/>
</dbReference>
<organism evidence="3">
    <name type="scientific">Cyprideis torosa</name>
    <dbReference type="NCBI Taxonomy" id="163714"/>
    <lineage>
        <taxon>Eukaryota</taxon>
        <taxon>Metazoa</taxon>
        <taxon>Ecdysozoa</taxon>
        <taxon>Arthropoda</taxon>
        <taxon>Crustacea</taxon>
        <taxon>Oligostraca</taxon>
        <taxon>Ostracoda</taxon>
        <taxon>Podocopa</taxon>
        <taxon>Podocopida</taxon>
        <taxon>Cytherocopina</taxon>
        <taxon>Cytheroidea</taxon>
        <taxon>Cytherideidae</taxon>
        <taxon>Cyprideis</taxon>
    </lineage>
</organism>
<dbReference type="Gene3D" id="3.40.50.970">
    <property type="match status" value="1"/>
</dbReference>
<dbReference type="PANTHER" id="PTHR32154">
    <property type="entry name" value="PYRUVATE-FLAVODOXIN OXIDOREDUCTASE-RELATED"/>
    <property type="match status" value="1"/>
</dbReference>
<dbReference type="OrthoDB" id="6260376at2759"/>
<dbReference type="EMBL" id="OB675531">
    <property type="protein sequence ID" value="CAD7235931.1"/>
    <property type="molecule type" value="Genomic_DNA"/>
</dbReference>
<accession>A0A7R8ZVI3</accession>
<reference evidence="3" key="1">
    <citation type="submission" date="2020-11" db="EMBL/GenBank/DDBJ databases">
        <authorList>
            <person name="Tran Van P."/>
        </authorList>
    </citation>
    <scope>NUCLEOTIDE SEQUENCE</scope>
</reference>
<evidence type="ECO:0000313" key="3">
    <source>
        <dbReference type="EMBL" id="CAD7235931.1"/>
    </source>
</evidence>
<sequence length="193" mass="20843">MSRKMVTIDGNQACTHVAYATSEIITIYPITPSSPMAAEADTKAASMQKNIYGSIPIVNQMQSEAGVAGALHGSLTTGALCTTFTASQGLLLMIPNMYKIAGELTPTVFHVTARAIACQGLSIFGDHGDIYAARQTGWGMLCSQNVQEAMDMSLIATQASLHSRIPFVHFFDGFRTSHEIQKIEEISYDQMSE</sequence>
<keyword evidence="1" id="KW-0560">Oxidoreductase</keyword>
<evidence type="ECO:0000256" key="1">
    <source>
        <dbReference type="ARBA" id="ARBA00023002"/>
    </source>
</evidence>
<gene>
    <name evidence="3" type="ORF">CTOB1V02_LOCUS13746</name>
</gene>
<name>A0A7R8ZVI3_9CRUS</name>
<protein>
    <recommendedName>
        <fullName evidence="2">Pyruvate flavodoxin/ferredoxin oxidoreductase pyrimidine binding domain-containing protein</fullName>
    </recommendedName>
</protein>
<dbReference type="GO" id="GO:0006979">
    <property type="term" value="P:response to oxidative stress"/>
    <property type="evidence" value="ECO:0007669"/>
    <property type="project" value="TreeGrafter"/>
</dbReference>
<dbReference type="SUPFAM" id="SSF52518">
    <property type="entry name" value="Thiamin diphosphate-binding fold (THDP-binding)"/>
    <property type="match status" value="1"/>
</dbReference>
<proteinExistence type="predicted"/>
<dbReference type="Pfam" id="PF01855">
    <property type="entry name" value="POR_N"/>
    <property type="match status" value="1"/>
</dbReference>
<dbReference type="PANTHER" id="PTHR32154:SF0">
    <property type="entry name" value="PYRUVATE-FLAVODOXIN OXIDOREDUCTASE-RELATED"/>
    <property type="match status" value="1"/>
</dbReference>
<dbReference type="InterPro" id="IPR002880">
    <property type="entry name" value="Pyrv_Fd/Flavodoxin_OxRdtase_N"/>
</dbReference>
<dbReference type="FunFam" id="3.40.50.970:FF:000012">
    <property type="entry name" value="Pyruvate:ferredoxin (Flavodoxin) oxidoreductase"/>
    <property type="match status" value="1"/>
</dbReference>
<dbReference type="InterPro" id="IPR050722">
    <property type="entry name" value="Pyruvate:ferred/Flavod_OxRd"/>
</dbReference>